<feature type="transmembrane region" description="Helical" evidence="6">
    <location>
        <begin position="392"/>
        <end position="412"/>
    </location>
</feature>
<dbReference type="RefSeq" id="XP_045959641.1">
    <property type="nucleotide sequence ID" value="XM_046097768.1"/>
</dbReference>
<name>A0A9P8UNT3_9PEZI</name>
<feature type="transmembrane region" description="Helical" evidence="6">
    <location>
        <begin position="152"/>
        <end position="171"/>
    </location>
</feature>
<dbReference type="FunFam" id="1.20.1720.10:FF:000009">
    <property type="entry name" value="MFS multidrug transporter"/>
    <property type="match status" value="1"/>
</dbReference>
<dbReference type="AlphaFoldDB" id="A0A9P8UNT3"/>
<feature type="transmembrane region" description="Helical" evidence="6">
    <location>
        <begin position="127"/>
        <end position="146"/>
    </location>
</feature>
<accession>A0A9P8UNT3</accession>
<keyword evidence="5 6" id="KW-0472">Membrane</keyword>
<dbReference type="InterPro" id="IPR036259">
    <property type="entry name" value="MFS_trans_sf"/>
</dbReference>
<dbReference type="Gene3D" id="1.20.1720.10">
    <property type="entry name" value="Multidrug resistance protein D"/>
    <property type="match status" value="1"/>
</dbReference>
<organism evidence="8 9">
    <name type="scientific">Truncatella angustata</name>
    <dbReference type="NCBI Taxonomy" id="152316"/>
    <lineage>
        <taxon>Eukaryota</taxon>
        <taxon>Fungi</taxon>
        <taxon>Dikarya</taxon>
        <taxon>Ascomycota</taxon>
        <taxon>Pezizomycotina</taxon>
        <taxon>Sordariomycetes</taxon>
        <taxon>Xylariomycetidae</taxon>
        <taxon>Amphisphaeriales</taxon>
        <taxon>Sporocadaceae</taxon>
        <taxon>Truncatella</taxon>
    </lineage>
</organism>
<dbReference type="PANTHER" id="PTHR23502:SF51">
    <property type="entry name" value="QUINIDINE RESISTANCE PROTEIN 1-RELATED"/>
    <property type="match status" value="1"/>
</dbReference>
<feature type="transmembrane region" description="Helical" evidence="6">
    <location>
        <begin position="329"/>
        <end position="348"/>
    </location>
</feature>
<evidence type="ECO:0000313" key="9">
    <source>
        <dbReference type="Proteomes" id="UP000758603"/>
    </source>
</evidence>
<feature type="transmembrane region" description="Helical" evidence="6">
    <location>
        <begin position="354"/>
        <end position="380"/>
    </location>
</feature>
<gene>
    <name evidence="8" type="ORF">BKA67DRAFT_515943</name>
</gene>
<comment type="caution">
    <text evidence="8">The sequence shown here is derived from an EMBL/GenBank/DDBJ whole genome shotgun (WGS) entry which is preliminary data.</text>
</comment>
<feature type="transmembrane region" description="Helical" evidence="6">
    <location>
        <begin position="63"/>
        <end position="80"/>
    </location>
</feature>
<feature type="transmembrane region" description="Helical" evidence="6">
    <location>
        <begin position="418"/>
        <end position="443"/>
    </location>
</feature>
<dbReference type="PANTHER" id="PTHR23502">
    <property type="entry name" value="MAJOR FACILITATOR SUPERFAMILY"/>
    <property type="match status" value="1"/>
</dbReference>
<dbReference type="Gene3D" id="1.20.1250.20">
    <property type="entry name" value="MFS general substrate transporter like domains"/>
    <property type="match status" value="1"/>
</dbReference>
<dbReference type="Pfam" id="PF07690">
    <property type="entry name" value="MFS_1"/>
    <property type="match status" value="1"/>
</dbReference>
<dbReference type="GO" id="GO:0005886">
    <property type="term" value="C:plasma membrane"/>
    <property type="evidence" value="ECO:0007669"/>
    <property type="project" value="TreeGrafter"/>
</dbReference>
<evidence type="ECO:0000256" key="3">
    <source>
        <dbReference type="ARBA" id="ARBA00022692"/>
    </source>
</evidence>
<evidence type="ECO:0000259" key="7">
    <source>
        <dbReference type="PROSITE" id="PS50850"/>
    </source>
</evidence>
<evidence type="ECO:0000313" key="8">
    <source>
        <dbReference type="EMBL" id="KAH6655376.1"/>
    </source>
</evidence>
<dbReference type="GeneID" id="70126660"/>
<dbReference type="GO" id="GO:0022857">
    <property type="term" value="F:transmembrane transporter activity"/>
    <property type="evidence" value="ECO:0007669"/>
    <property type="project" value="InterPro"/>
</dbReference>
<feature type="domain" description="Major facilitator superfamily (MFS) profile" evidence="7">
    <location>
        <begin position="1"/>
        <end position="451"/>
    </location>
</feature>
<evidence type="ECO:0000256" key="6">
    <source>
        <dbReference type="SAM" id="Phobius"/>
    </source>
</evidence>
<keyword evidence="9" id="KW-1185">Reference proteome</keyword>
<evidence type="ECO:0000256" key="2">
    <source>
        <dbReference type="ARBA" id="ARBA00022448"/>
    </source>
</evidence>
<feature type="transmembrane region" description="Helical" evidence="6">
    <location>
        <begin position="33"/>
        <end position="51"/>
    </location>
</feature>
<dbReference type="InterPro" id="IPR020846">
    <property type="entry name" value="MFS_dom"/>
</dbReference>
<dbReference type="InterPro" id="IPR011701">
    <property type="entry name" value="MFS"/>
</dbReference>
<evidence type="ECO:0000256" key="4">
    <source>
        <dbReference type="ARBA" id="ARBA00022989"/>
    </source>
</evidence>
<keyword evidence="2" id="KW-0813">Transport</keyword>
<sequence length="466" mass="51093">MALTTLLPPLTASIYYPVITELARELNVSITEINLTITVYLIIQGIAPSFVGNLSDETGRRPALLVSLLIFIAGSIGAAFRRNYALLLAMRCVQSAGSSGTIALSLATVSDIVTSAERGRYTSYVQMGWMLGPSLGPVIGGLLSQYLGVSSIFWFLAIYASIVWIVSAAFLPETCRRIVGNGSTPTSYWNMSLLEYLRRSKQDEISATHQSKPRTGPRGARLNPLKSLKLFREKETGLLLLYSGFIYASSYMVLSTFTDQLEEKYGFDTLHISLCFLASGFGTATSTLLTGRLLDWNFRRHAKLIGLEISTQKQQDLARFPIEVARLQISIPALVMCSVCLLGYTWTLQSGKHIAVTLMFLFFECFGSASSFSGFSNLVMDLNREKPGTASAAMNLARCWMGAGGTAFATPLVRSGGIGWLGVTIAGIWIMFSPVVFSAIKFGPQWREEERIRKADDNNSHQETPP</sequence>
<dbReference type="SUPFAM" id="SSF103473">
    <property type="entry name" value="MFS general substrate transporter"/>
    <property type="match status" value="1"/>
</dbReference>
<keyword evidence="3 6" id="KW-0812">Transmembrane</keyword>
<reference evidence="8" key="1">
    <citation type="journal article" date="2021" name="Nat. Commun.">
        <title>Genetic determinants of endophytism in the Arabidopsis root mycobiome.</title>
        <authorList>
            <person name="Mesny F."/>
            <person name="Miyauchi S."/>
            <person name="Thiergart T."/>
            <person name="Pickel B."/>
            <person name="Atanasova L."/>
            <person name="Karlsson M."/>
            <person name="Huettel B."/>
            <person name="Barry K.W."/>
            <person name="Haridas S."/>
            <person name="Chen C."/>
            <person name="Bauer D."/>
            <person name="Andreopoulos W."/>
            <person name="Pangilinan J."/>
            <person name="LaButti K."/>
            <person name="Riley R."/>
            <person name="Lipzen A."/>
            <person name="Clum A."/>
            <person name="Drula E."/>
            <person name="Henrissat B."/>
            <person name="Kohler A."/>
            <person name="Grigoriev I.V."/>
            <person name="Martin F.M."/>
            <person name="Hacquard S."/>
        </authorList>
    </citation>
    <scope>NUCLEOTIDE SEQUENCE</scope>
    <source>
        <strain evidence="8">MPI-SDFR-AT-0073</strain>
    </source>
</reference>
<keyword evidence="4 6" id="KW-1133">Transmembrane helix</keyword>
<dbReference type="EMBL" id="JAGPXC010000003">
    <property type="protein sequence ID" value="KAH6655376.1"/>
    <property type="molecule type" value="Genomic_DNA"/>
</dbReference>
<evidence type="ECO:0000256" key="1">
    <source>
        <dbReference type="ARBA" id="ARBA00004141"/>
    </source>
</evidence>
<protein>
    <submittedName>
        <fullName evidence="8">Major facilitator superfamily domain-containing protein</fullName>
    </submittedName>
</protein>
<feature type="transmembrane region" description="Helical" evidence="6">
    <location>
        <begin position="238"/>
        <end position="258"/>
    </location>
</feature>
<feature type="transmembrane region" description="Helical" evidence="6">
    <location>
        <begin position="270"/>
        <end position="294"/>
    </location>
</feature>
<comment type="subcellular location">
    <subcellularLocation>
        <location evidence="1">Membrane</location>
        <topology evidence="1">Multi-pass membrane protein</topology>
    </subcellularLocation>
</comment>
<proteinExistence type="predicted"/>
<dbReference type="Proteomes" id="UP000758603">
    <property type="component" value="Unassembled WGS sequence"/>
</dbReference>
<evidence type="ECO:0000256" key="5">
    <source>
        <dbReference type="ARBA" id="ARBA00023136"/>
    </source>
</evidence>
<dbReference type="PROSITE" id="PS50850">
    <property type="entry name" value="MFS"/>
    <property type="match status" value="1"/>
</dbReference>
<dbReference type="OrthoDB" id="440553at2759"/>